<dbReference type="EMBL" id="JAUJFL010000010">
    <property type="protein sequence ID" value="KAK2597227.1"/>
    <property type="molecule type" value="Genomic_DNA"/>
</dbReference>
<feature type="domain" description="Rhodopsin" evidence="7">
    <location>
        <begin position="54"/>
        <end position="159"/>
    </location>
</feature>
<keyword evidence="9" id="KW-1185">Reference proteome</keyword>
<feature type="transmembrane region" description="Helical" evidence="6">
    <location>
        <begin position="149"/>
        <end position="167"/>
    </location>
</feature>
<dbReference type="PANTHER" id="PTHR33048">
    <property type="entry name" value="PTH11-LIKE INTEGRAL MEMBRANE PROTEIN (AFU_ORTHOLOGUE AFUA_5G11245)"/>
    <property type="match status" value="1"/>
</dbReference>
<sequence>MNATLANPLLPPLPQTQGSTTVVVQLSAEDRYIESKIDVLDWVMTILAGTVVGLRIYNKYRRRLRLWWDDYIVIVAWTLLLAFAVVTIFEGRDGIGRHVSNLSPGDIREFALLATVASTLAIMTTALSRIAFAVSLLRVAEGWPRHFTWAVIFASNIVSGLAGLFLWVQSIPIINTAVGGFLNVFISLVGLYIVRKNTARQRDWVGALVLTALGIFAGIASWVKTSVMHILIGDDVTFDIVTLIIWGMIEPAVIIIAGSLPELRSFVWRDTAPSAPYLMPFTRRRNGIQFDADFEFARQQYLEAGGKTIKDYGTESKKSWV</sequence>
<feature type="transmembrane region" description="Helical" evidence="6">
    <location>
        <begin position="110"/>
        <end position="137"/>
    </location>
</feature>
<dbReference type="InterPro" id="IPR052337">
    <property type="entry name" value="SAT4-like"/>
</dbReference>
<protein>
    <recommendedName>
        <fullName evidence="7">Rhodopsin domain-containing protein</fullName>
    </recommendedName>
</protein>
<feature type="transmembrane region" description="Helical" evidence="6">
    <location>
        <begin position="243"/>
        <end position="260"/>
    </location>
</feature>
<keyword evidence="3 6" id="KW-1133">Transmembrane helix</keyword>
<evidence type="ECO:0000313" key="9">
    <source>
        <dbReference type="Proteomes" id="UP001265746"/>
    </source>
</evidence>
<comment type="similarity">
    <text evidence="5">Belongs to the SAT4 family.</text>
</comment>
<feature type="domain" description="Rhodopsin" evidence="7">
    <location>
        <begin position="175"/>
        <end position="267"/>
    </location>
</feature>
<feature type="transmembrane region" description="Helical" evidence="6">
    <location>
        <begin position="173"/>
        <end position="193"/>
    </location>
</feature>
<keyword evidence="2 6" id="KW-0812">Transmembrane</keyword>
<proteinExistence type="inferred from homology"/>
<keyword evidence="4 6" id="KW-0472">Membrane</keyword>
<dbReference type="Proteomes" id="UP001265746">
    <property type="component" value="Unassembled WGS sequence"/>
</dbReference>
<comment type="caution">
    <text evidence="8">The sequence shown here is derived from an EMBL/GenBank/DDBJ whole genome shotgun (WGS) entry which is preliminary data.</text>
</comment>
<feature type="transmembrane region" description="Helical" evidence="6">
    <location>
        <begin position="39"/>
        <end position="58"/>
    </location>
</feature>
<feature type="transmembrane region" description="Helical" evidence="6">
    <location>
        <begin position="205"/>
        <end position="223"/>
    </location>
</feature>
<feature type="transmembrane region" description="Helical" evidence="6">
    <location>
        <begin position="70"/>
        <end position="90"/>
    </location>
</feature>
<comment type="subcellular location">
    <subcellularLocation>
        <location evidence="1">Membrane</location>
        <topology evidence="1">Multi-pass membrane protein</topology>
    </subcellularLocation>
</comment>
<dbReference type="AlphaFoldDB" id="A0AAD9VX19"/>
<name>A0AAD9VX19_PHOAM</name>
<dbReference type="GO" id="GO:0016020">
    <property type="term" value="C:membrane"/>
    <property type="evidence" value="ECO:0007669"/>
    <property type="project" value="UniProtKB-SubCell"/>
</dbReference>
<evidence type="ECO:0000256" key="5">
    <source>
        <dbReference type="ARBA" id="ARBA00038359"/>
    </source>
</evidence>
<dbReference type="InterPro" id="IPR049326">
    <property type="entry name" value="Rhodopsin_dom_fungi"/>
</dbReference>
<evidence type="ECO:0000256" key="2">
    <source>
        <dbReference type="ARBA" id="ARBA00022692"/>
    </source>
</evidence>
<dbReference type="PANTHER" id="PTHR33048:SF42">
    <property type="entry name" value="INTEGRAL MEMBRANE PROTEIN"/>
    <property type="match status" value="1"/>
</dbReference>
<evidence type="ECO:0000313" key="8">
    <source>
        <dbReference type="EMBL" id="KAK2597227.1"/>
    </source>
</evidence>
<organism evidence="8 9">
    <name type="scientific">Phomopsis amygdali</name>
    <name type="common">Fusicoccum amygdali</name>
    <dbReference type="NCBI Taxonomy" id="1214568"/>
    <lineage>
        <taxon>Eukaryota</taxon>
        <taxon>Fungi</taxon>
        <taxon>Dikarya</taxon>
        <taxon>Ascomycota</taxon>
        <taxon>Pezizomycotina</taxon>
        <taxon>Sordariomycetes</taxon>
        <taxon>Sordariomycetidae</taxon>
        <taxon>Diaporthales</taxon>
        <taxon>Diaporthaceae</taxon>
        <taxon>Diaporthe</taxon>
    </lineage>
</organism>
<evidence type="ECO:0000259" key="7">
    <source>
        <dbReference type="Pfam" id="PF20684"/>
    </source>
</evidence>
<reference evidence="8" key="1">
    <citation type="submission" date="2023-06" db="EMBL/GenBank/DDBJ databases">
        <authorList>
            <person name="Noh H."/>
        </authorList>
    </citation>
    <scope>NUCLEOTIDE SEQUENCE</scope>
    <source>
        <strain evidence="8">DUCC20226</strain>
    </source>
</reference>
<evidence type="ECO:0000256" key="3">
    <source>
        <dbReference type="ARBA" id="ARBA00022989"/>
    </source>
</evidence>
<evidence type="ECO:0000256" key="1">
    <source>
        <dbReference type="ARBA" id="ARBA00004141"/>
    </source>
</evidence>
<evidence type="ECO:0000256" key="6">
    <source>
        <dbReference type="SAM" id="Phobius"/>
    </source>
</evidence>
<accession>A0AAD9VX19</accession>
<dbReference type="Pfam" id="PF20684">
    <property type="entry name" value="Fung_rhodopsin"/>
    <property type="match status" value="2"/>
</dbReference>
<gene>
    <name evidence="8" type="ORF">N8I77_013088</name>
</gene>
<evidence type="ECO:0000256" key="4">
    <source>
        <dbReference type="ARBA" id="ARBA00023136"/>
    </source>
</evidence>